<evidence type="ECO:0000313" key="2">
    <source>
        <dbReference type="EMBL" id="VDK72845.1"/>
    </source>
</evidence>
<reference evidence="2 3" key="1">
    <citation type="submission" date="2018-11" db="EMBL/GenBank/DDBJ databases">
        <authorList>
            <consortium name="Pathogen Informatics"/>
        </authorList>
    </citation>
    <scope>NUCLEOTIDE SEQUENCE [LARGE SCALE GENOMIC DNA]</scope>
</reference>
<name>A0A3P6SY28_CYLGO</name>
<feature type="domain" description="F-box" evidence="1">
    <location>
        <begin position="21"/>
        <end position="54"/>
    </location>
</feature>
<dbReference type="OrthoDB" id="5859153at2759"/>
<sequence length="105" mass="12649">MNEKSISNLDVDWFEDHFTYWNRLPMELKLKVVRNLPYPTLRNFMFLSKECMKVSSLLRASVYEVALVEEPYMRRNRLVEEAYVRHNRSSVRNGAQNMYTLFTYG</sequence>
<dbReference type="InterPro" id="IPR036047">
    <property type="entry name" value="F-box-like_dom_sf"/>
</dbReference>
<organism evidence="2 3">
    <name type="scientific">Cylicostephanus goldi</name>
    <name type="common">Nematode worm</name>
    <dbReference type="NCBI Taxonomy" id="71465"/>
    <lineage>
        <taxon>Eukaryota</taxon>
        <taxon>Metazoa</taxon>
        <taxon>Ecdysozoa</taxon>
        <taxon>Nematoda</taxon>
        <taxon>Chromadorea</taxon>
        <taxon>Rhabditida</taxon>
        <taxon>Rhabditina</taxon>
        <taxon>Rhabditomorpha</taxon>
        <taxon>Strongyloidea</taxon>
        <taxon>Strongylidae</taxon>
        <taxon>Cylicostephanus</taxon>
    </lineage>
</organism>
<keyword evidence="3" id="KW-1185">Reference proteome</keyword>
<dbReference type="Proteomes" id="UP000271889">
    <property type="component" value="Unassembled WGS sequence"/>
</dbReference>
<dbReference type="AlphaFoldDB" id="A0A3P6SY28"/>
<protein>
    <recommendedName>
        <fullName evidence="1">F-box domain-containing protein</fullName>
    </recommendedName>
</protein>
<proteinExistence type="predicted"/>
<dbReference type="Pfam" id="PF00646">
    <property type="entry name" value="F-box"/>
    <property type="match status" value="1"/>
</dbReference>
<accession>A0A3P6SY28</accession>
<evidence type="ECO:0000313" key="3">
    <source>
        <dbReference type="Proteomes" id="UP000271889"/>
    </source>
</evidence>
<dbReference type="InterPro" id="IPR001810">
    <property type="entry name" value="F-box_dom"/>
</dbReference>
<dbReference type="SUPFAM" id="SSF81383">
    <property type="entry name" value="F-box domain"/>
    <property type="match status" value="1"/>
</dbReference>
<gene>
    <name evidence="2" type="ORF">CGOC_LOCUS6873</name>
</gene>
<dbReference type="EMBL" id="UYRV01023010">
    <property type="protein sequence ID" value="VDK72845.1"/>
    <property type="molecule type" value="Genomic_DNA"/>
</dbReference>
<evidence type="ECO:0000259" key="1">
    <source>
        <dbReference type="Pfam" id="PF00646"/>
    </source>
</evidence>